<dbReference type="EMBL" id="MU273492">
    <property type="protein sequence ID" value="KAI0034966.1"/>
    <property type="molecule type" value="Genomic_DNA"/>
</dbReference>
<gene>
    <name evidence="1" type="ORF">K488DRAFT_76970</name>
</gene>
<reference evidence="1" key="2">
    <citation type="journal article" date="2022" name="New Phytol.">
        <title>Evolutionary transition to the ectomycorrhizal habit in the genomes of a hyperdiverse lineage of mushroom-forming fungi.</title>
        <authorList>
            <person name="Looney B."/>
            <person name="Miyauchi S."/>
            <person name="Morin E."/>
            <person name="Drula E."/>
            <person name="Courty P.E."/>
            <person name="Kohler A."/>
            <person name="Kuo A."/>
            <person name="LaButti K."/>
            <person name="Pangilinan J."/>
            <person name="Lipzen A."/>
            <person name="Riley R."/>
            <person name="Andreopoulos W."/>
            <person name="He G."/>
            <person name="Johnson J."/>
            <person name="Nolan M."/>
            <person name="Tritt A."/>
            <person name="Barry K.W."/>
            <person name="Grigoriev I.V."/>
            <person name="Nagy L.G."/>
            <person name="Hibbett D."/>
            <person name="Henrissat B."/>
            <person name="Matheny P.B."/>
            <person name="Labbe J."/>
            <person name="Martin F.M."/>
        </authorList>
    </citation>
    <scope>NUCLEOTIDE SEQUENCE</scope>
    <source>
        <strain evidence="1">EC-137</strain>
    </source>
</reference>
<reference evidence="1" key="1">
    <citation type="submission" date="2021-02" db="EMBL/GenBank/DDBJ databases">
        <authorList>
            <consortium name="DOE Joint Genome Institute"/>
            <person name="Ahrendt S."/>
            <person name="Looney B.P."/>
            <person name="Miyauchi S."/>
            <person name="Morin E."/>
            <person name="Drula E."/>
            <person name="Courty P.E."/>
            <person name="Chicoki N."/>
            <person name="Fauchery L."/>
            <person name="Kohler A."/>
            <person name="Kuo A."/>
            <person name="Labutti K."/>
            <person name="Pangilinan J."/>
            <person name="Lipzen A."/>
            <person name="Riley R."/>
            <person name="Andreopoulos W."/>
            <person name="He G."/>
            <person name="Johnson J."/>
            <person name="Barry K.W."/>
            <person name="Grigoriev I.V."/>
            <person name="Nagy L."/>
            <person name="Hibbett D."/>
            <person name="Henrissat B."/>
            <person name="Matheny P.B."/>
            <person name="Labbe J."/>
            <person name="Martin F."/>
        </authorList>
    </citation>
    <scope>NUCLEOTIDE SEQUENCE</scope>
    <source>
        <strain evidence="1">EC-137</strain>
    </source>
</reference>
<keyword evidence="2" id="KW-1185">Reference proteome</keyword>
<proteinExistence type="predicted"/>
<evidence type="ECO:0000313" key="2">
    <source>
        <dbReference type="Proteomes" id="UP000814128"/>
    </source>
</evidence>
<dbReference type="Proteomes" id="UP000814128">
    <property type="component" value="Unassembled WGS sequence"/>
</dbReference>
<organism evidence="1 2">
    <name type="scientific">Vararia minispora EC-137</name>
    <dbReference type="NCBI Taxonomy" id="1314806"/>
    <lineage>
        <taxon>Eukaryota</taxon>
        <taxon>Fungi</taxon>
        <taxon>Dikarya</taxon>
        <taxon>Basidiomycota</taxon>
        <taxon>Agaricomycotina</taxon>
        <taxon>Agaricomycetes</taxon>
        <taxon>Russulales</taxon>
        <taxon>Lachnocladiaceae</taxon>
        <taxon>Vararia</taxon>
    </lineage>
</organism>
<accession>A0ACB8QU54</accession>
<name>A0ACB8QU54_9AGAM</name>
<protein>
    <submittedName>
        <fullName evidence="1">FAD-linked oxidoreductase-like protein</fullName>
    </submittedName>
</protein>
<sequence>MFARSLHPGTSLYLSNASGSEHEVADTRVQRFRSEPPPLSELARAYIVYAMCSFPTLVDWSPAMLKFLVSIPGVKQLTELFIRHTFFAQFVGGPTAEACTTLLERMRAENKGALFAYSVEVDEDEASGHSHATKDKEPIYKRIRNEMHHSIDVAAAFEETQTTASVSPNGKRTWVAVKLTAMIPNHESLIKFSVYLTQEAQKKSHNPRVQFPGCPRASDADLLICPTSLPGLPDSDLADVVDLYQDMRKICQHAQEKHVRLIVDAEYRYPAIDCITLALMREFNKYPDKGMGASKYASPLIYATFQAYLLRAPEYLAQSLKDAHKGKYSLGVKLVRGAYHEQERTMHNIPGSLSISPEPSPPVWTSKADTDSCYNACARVLIDAVAADIKASPVMPRIGVLYGSHNWDSVRLILSELERYGLAGAAGALPDDQQVKGHELPGEHVLHIPDEVTARITVGQLYGMSNGLTNYIVSRTRSSTPFVIKYIPYGALEEVMPYLARRAIENKSILGSGQALAEREQAWSAIRKHMGL</sequence>
<comment type="caution">
    <text evidence="1">The sequence shown here is derived from an EMBL/GenBank/DDBJ whole genome shotgun (WGS) entry which is preliminary data.</text>
</comment>
<evidence type="ECO:0000313" key="1">
    <source>
        <dbReference type="EMBL" id="KAI0034966.1"/>
    </source>
</evidence>